<reference evidence="3" key="1">
    <citation type="submission" date="2015-11" db="EMBL/GenBank/DDBJ databases">
        <authorList>
            <person name="Anvar S.Y."/>
        </authorList>
    </citation>
    <scope>NUCLEOTIDE SEQUENCE [LARGE SCALE GENOMIC DNA]</scope>
</reference>
<gene>
    <name evidence="2" type="ORF">BN2458_PEG1564</name>
</gene>
<evidence type="ECO:0000313" key="3">
    <source>
        <dbReference type="Proteomes" id="UP000064525"/>
    </source>
</evidence>
<protein>
    <submittedName>
        <fullName evidence="2">Uncharacterized protein</fullName>
    </submittedName>
</protein>
<proteinExistence type="predicted"/>
<sequence>MSLLHRLNALPALTSVCDRKFFYIIFANAFIYAFLSWQLNGGGGHMTYRKAFLLSV</sequence>
<dbReference type="KEGG" id="hty:BN2458_PEG1564"/>
<dbReference type="GeneID" id="78152267"/>
<dbReference type="AlphaFoldDB" id="A0A0S4PVU4"/>
<evidence type="ECO:0000313" key="2">
    <source>
        <dbReference type="EMBL" id="CUU40447.1"/>
    </source>
</evidence>
<dbReference type="EMBL" id="LN907858">
    <property type="protein sequence ID" value="CUU40447.1"/>
    <property type="molecule type" value="Genomic_DNA"/>
</dbReference>
<keyword evidence="1" id="KW-0812">Transmembrane</keyword>
<evidence type="ECO:0000256" key="1">
    <source>
        <dbReference type="SAM" id="Phobius"/>
    </source>
</evidence>
<keyword evidence="1" id="KW-1133">Transmembrane helix</keyword>
<keyword evidence="1" id="KW-0472">Membrane</keyword>
<accession>A0A0S4PVU4</accession>
<dbReference type="Proteomes" id="UP000064525">
    <property type="component" value="Chromosome I"/>
</dbReference>
<name>A0A0S4PVU4_9HELI</name>
<feature type="transmembrane region" description="Helical" evidence="1">
    <location>
        <begin position="21"/>
        <end position="39"/>
    </location>
</feature>
<organism evidence="2 3">
    <name type="scientific">Helicobacter typhlonius</name>
    <dbReference type="NCBI Taxonomy" id="76936"/>
    <lineage>
        <taxon>Bacteria</taxon>
        <taxon>Pseudomonadati</taxon>
        <taxon>Campylobacterota</taxon>
        <taxon>Epsilonproteobacteria</taxon>
        <taxon>Campylobacterales</taxon>
        <taxon>Helicobacteraceae</taxon>
        <taxon>Helicobacter</taxon>
    </lineage>
</organism>
<dbReference type="RefSeq" id="WP_156407287.1">
    <property type="nucleotide sequence ID" value="NZ_CANAAH010000002.1"/>
</dbReference>